<evidence type="ECO:0000313" key="2">
    <source>
        <dbReference type="Proteomes" id="UP000821865"/>
    </source>
</evidence>
<dbReference type="EMBL" id="CM023470">
    <property type="protein sequence ID" value="KAH7977763.1"/>
    <property type="molecule type" value="Genomic_DNA"/>
</dbReference>
<comment type="caution">
    <text evidence="1">The sequence shown here is derived from an EMBL/GenBank/DDBJ whole genome shotgun (WGS) entry which is preliminary data.</text>
</comment>
<sequence>MYQGLQVSTSTINRLLDDHCYTLKLATPRPADRNRSDVKRVTAETMRNGSKIKLQISPKFMSMRQISMSGVPEASPGQTAEHQLFEWCLARRVQT</sequence>
<protein>
    <submittedName>
        <fullName evidence="1">Uncharacterized protein</fullName>
    </submittedName>
</protein>
<name>A0ACB8DTU2_DERSI</name>
<gene>
    <name evidence="1" type="ORF">HPB49_003513</name>
</gene>
<evidence type="ECO:0000313" key="1">
    <source>
        <dbReference type="EMBL" id="KAH7977763.1"/>
    </source>
</evidence>
<dbReference type="Proteomes" id="UP000821865">
    <property type="component" value="Chromosome 1"/>
</dbReference>
<reference evidence="1" key="1">
    <citation type="submission" date="2020-05" db="EMBL/GenBank/DDBJ databases">
        <title>Large-scale comparative analyses of tick genomes elucidate their genetic diversity and vector capacities.</title>
        <authorList>
            <person name="Jia N."/>
            <person name="Wang J."/>
            <person name="Shi W."/>
            <person name="Du L."/>
            <person name="Sun Y."/>
            <person name="Zhan W."/>
            <person name="Jiang J."/>
            <person name="Wang Q."/>
            <person name="Zhang B."/>
            <person name="Ji P."/>
            <person name="Sakyi L.B."/>
            <person name="Cui X."/>
            <person name="Yuan T."/>
            <person name="Jiang B."/>
            <person name="Yang W."/>
            <person name="Lam T.T.-Y."/>
            <person name="Chang Q."/>
            <person name="Ding S."/>
            <person name="Wang X."/>
            <person name="Zhu J."/>
            <person name="Ruan X."/>
            <person name="Zhao L."/>
            <person name="Wei J."/>
            <person name="Que T."/>
            <person name="Du C."/>
            <person name="Cheng J."/>
            <person name="Dai P."/>
            <person name="Han X."/>
            <person name="Huang E."/>
            <person name="Gao Y."/>
            <person name="Liu J."/>
            <person name="Shao H."/>
            <person name="Ye R."/>
            <person name="Li L."/>
            <person name="Wei W."/>
            <person name="Wang X."/>
            <person name="Wang C."/>
            <person name="Yang T."/>
            <person name="Huo Q."/>
            <person name="Li W."/>
            <person name="Guo W."/>
            <person name="Chen H."/>
            <person name="Zhou L."/>
            <person name="Ni X."/>
            <person name="Tian J."/>
            <person name="Zhou Y."/>
            <person name="Sheng Y."/>
            <person name="Liu T."/>
            <person name="Pan Y."/>
            <person name="Xia L."/>
            <person name="Li J."/>
            <person name="Zhao F."/>
            <person name="Cao W."/>
        </authorList>
    </citation>
    <scope>NUCLEOTIDE SEQUENCE</scope>
    <source>
        <strain evidence="1">Dsil-2018</strain>
    </source>
</reference>
<proteinExistence type="predicted"/>
<organism evidence="1 2">
    <name type="scientific">Dermacentor silvarum</name>
    <name type="common">Tick</name>
    <dbReference type="NCBI Taxonomy" id="543639"/>
    <lineage>
        <taxon>Eukaryota</taxon>
        <taxon>Metazoa</taxon>
        <taxon>Ecdysozoa</taxon>
        <taxon>Arthropoda</taxon>
        <taxon>Chelicerata</taxon>
        <taxon>Arachnida</taxon>
        <taxon>Acari</taxon>
        <taxon>Parasitiformes</taxon>
        <taxon>Ixodida</taxon>
        <taxon>Ixodoidea</taxon>
        <taxon>Ixodidae</taxon>
        <taxon>Rhipicephalinae</taxon>
        <taxon>Dermacentor</taxon>
    </lineage>
</organism>
<accession>A0ACB8DTU2</accession>
<keyword evidence="2" id="KW-1185">Reference proteome</keyword>